<dbReference type="SUPFAM" id="SSF56349">
    <property type="entry name" value="DNA breaking-rejoining enzymes"/>
    <property type="match status" value="1"/>
</dbReference>
<keyword evidence="1" id="KW-0238">DNA-binding</keyword>
<dbReference type="GO" id="GO:0003677">
    <property type="term" value="F:DNA binding"/>
    <property type="evidence" value="ECO:0007669"/>
    <property type="project" value="UniProtKB-KW"/>
</dbReference>
<dbReference type="GO" id="GO:0006310">
    <property type="term" value="P:DNA recombination"/>
    <property type="evidence" value="ECO:0007669"/>
    <property type="project" value="UniProtKB-KW"/>
</dbReference>
<evidence type="ECO:0000256" key="1">
    <source>
        <dbReference type="ARBA" id="ARBA00023125"/>
    </source>
</evidence>
<dbReference type="InterPro" id="IPR013762">
    <property type="entry name" value="Integrase-like_cat_sf"/>
</dbReference>
<dbReference type="InterPro" id="IPR002104">
    <property type="entry name" value="Integrase_catalytic"/>
</dbReference>
<keyword evidence="2" id="KW-0233">DNA recombination</keyword>
<comment type="caution">
    <text evidence="4">The sequence shown here is derived from an EMBL/GenBank/DDBJ whole genome shotgun (WGS) entry which is preliminary data.</text>
</comment>
<feature type="domain" description="Tyr recombinase" evidence="3">
    <location>
        <begin position="169"/>
        <end position="358"/>
    </location>
</feature>
<dbReference type="Pfam" id="PF00589">
    <property type="entry name" value="Phage_integrase"/>
    <property type="match status" value="1"/>
</dbReference>
<organism evidence="4 5">
    <name type="scientific">Enterocloster clostridioformis</name>
    <dbReference type="NCBI Taxonomy" id="1531"/>
    <lineage>
        <taxon>Bacteria</taxon>
        <taxon>Bacillati</taxon>
        <taxon>Bacillota</taxon>
        <taxon>Clostridia</taxon>
        <taxon>Lachnospirales</taxon>
        <taxon>Lachnospiraceae</taxon>
        <taxon>Enterocloster</taxon>
    </lineage>
</organism>
<dbReference type="InterPro" id="IPR010998">
    <property type="entry name" value="Integrase_recombinase_N"/>
</dbReference>
<evidence type="ECO:0000259" key="3">
    <source>
        <dbReference type="PROSITE" id="PS51898"/>
    </source>
</evidence>
<sequence length="457" mass="52817">MAEAKELPSGSWRALVYTHSEQVYDDAGRPVRYKNGRLKKKKIYESFTSTLPGKKGKKEAERMASIFEADIERKSRPENCTVSEAIDKYISSCDALLSPTTIQGYRKMQRNGFKGIMNMRLKDLTTERLQDAVNEEAKRSSKRNKTNPKPISSKTVINEYGLLTAVFQKYYKSLDYTVRLPKKDEVIKELPPPEVIYNIVKDTKIELAVMLAMWLSFSMSEIRGLTKSKSVDGDYLTIREVIVDVDGKPVRKGQAKQSTRIRRHEMPPYIKELIDKEDNDQLITLSGHAIYCRFVRLMQKNGLPHMTFHDLRHINASVMALLQIPDKYAQERGGWKTDYTMKKVYTHTFSQGRLEADNKVNDYFERSLNLETENNTPICVGKISDIDYMFVVNGLQRVVRIGDRIQIKYEKNKNLINARGYLTSVNLDELMIGNRKFAMHTVRDFINLPQHEPQHKI</sequence>
<dbReference type="Gene3D" id="1.10.150.130">
    <property type="match status" value="1"/>
</dbReference>
<dbReference type="Proteomes" id="UP000182121">
    <property type="component" value="Unassembled WGS sequence"/>
</dbReference>
<dbReference type="RefSeq" id="WP_074664063.1">
    <property type="nucleotide sequence ID" value="NZ_FOIO01000060.1"/>
</dbReference>
<dbReference type="Gene3D" id="1.10.443.10">
    <property type="entry name" value="Intergrase catalytic core"/>
    <property type="match status" value="1"/>
</dbReference>
<proteinExistence type="predicted"/>
<dbReference type="AlphaFoldDB" id="A0A1I0JK04"/>
<evidence type="ECO:0000313" key="5">
    <source>
        <dbReference type="Proteomes" id="UP000182121"/>
    </source>
</evidence>
<dbReference type="PROSITE" id="PS51898">
    <property type="entry name" value="TYR_RECOMBINASE"/>
    <property type="match status" value="1"/>
</dbReference>
<evidence type="ECO:0000313" key="4">
    <source>
        <dbReference type="EMBL" id="SEU10724.1"/>
    </source>
</evidence>
<reference evidence="4 5" key="1">
    <citation type="submission" date="2016-10" db="EMBL/GenBank/DDBJ databases">
        <authorList>
            <person name="Varghese N."/>
            <person name="Submissions S."/>
        </authorList>
    </citation>
    <scope>NUCLEOTIDE SEQUENCE [LARGE SCALE GENOMIC DNA]</scope>
    <source>
        <strain evidence="4 5">NLAE-zl-C196</strain>
    </source>
</reference>
<accession>A0A1I0JK04</accession>
<evidence type="ECO:0000256" key="2">
    <source>
        <dbReference type="ARBA" id="ARBA00023172"/>
    </source>
</evidence>
<dbReference type="EMBL" id="FOIO01000060">
    <property type="protein sequence ID" value="SEU10724.1"/>
    <property type="molecule type" value="Genomic_DNA"/>
</dbReference>
<name>A0A1I0JK04_9FIRM</name>
<dbReference type="GO" id="GO:0015074">
    <property type="term" value="P:DNA integration"/>
    <property type="evidence" value="ECO:0007669"/>
    <property type="project" value="InterPro"/>
</dbReference>
<gene>
    <name evidence="4" type="ORF">SAMN05216521_10605</name>
</gene>
<protein>
    <submittedName>
        <fullName evidence="4">Phage integrase family protein</fullName>
    </submittedName>
</protein>
<dbReference type="InterPro" id="IPR011010">
    <property type="entry name" value="DNA_brk_join_enz"/>
</dbReference>